<dbReference type="AlphaFoldDB" id="A0A0B2W4Z9"/>
<keyword evidence="3" id="KW-1185">Reference proteome</keyword>
<name>A0A0B2W4Z9_TOXCA</name>
<gene>
    <name evidence="2" type="ORF">Tcan_11571</name>
</gene>
<dbReference type="EMBL" id="JPKZ01000189">
    <property type="protein sequence ID" value="KHN88724.1"/>
    <property type="molecule type" value="Genomic_DNA"/>
</dbReference>
<sequence>MAFFLLLFVCVMTHTANAAEDILGDLSKTGMKLLSDSIVDGQTVRQCSCKEQDVCFAEVKTQVTRCYPSEDGPQIPKQDFGRLLNLGEGNIETSRAKIMRHSAIQPIRRVVETALEFGACVKACFIKENECGSCFERFQCQPLVQENRAQKTLKKCVKSVNWKAKAGELCQCSLNAGVSELSELCPMLKLMTAKTRIPR</sequence>
<evidence type="ECO:0000313" key="2">
    <source>
        <dbReference type="EMBL" id="KHN88724.1"/>
    </source>
</evidence>
<feature type="signal peptide" evidence="1">
    <location>
        <begin position="1"/>
        <end position="18"/>
    </location>
</feature>
<comment type="caution">
    <text evidence="2">The sequence shown here is derived from an EMBL/GenBank/DDBJ whole genome shotgun (WGS) entry which is preliminary data.</text>
</comment>
<dbReference type="Proteomes" id="UP000031036">
    <property type="component" value="Unassembled WGS sequence"/>
</dbReference>
<dbReference type="PANTHER" id="PTHR34401">
    <property type="entry name" value="PROTEIN CBG12388-RELATED"/>
    <property type="match status" value="1"/>
</dbReference>
<feature type="chain" id="PRO_5002096466" evidence="1">
    <location>
        <begin position="19"/>
        <end position="199"/>
    </location>
</feature>
<reference evidence="2 3" key="1">
    <citation type="submission" date="2014-11" db="EMBL/GenBank/DDBJ databases">
        <title>Genetic blueprint of the zoonotic pathogen Toxocara canis.</title>
        <authorList>
            <person name="Zhu X.-Q."/>
            <person name="Korhonen P.K."/>
            <person name="Cai H."/>
            <person name="Young N.D."/>
            <person name="Nejsum P."/>
            <person name="von Samson-Himmelstjerna G."/>
            <person name="Boag P.R."/>
            <person name="Tan P."/>
            <person name="Li Q."/>
            <person name="Min J."/>
            <person name="Yang Y."/>
            <person name="Wang X."/>
            <person name="Fang X."/>
            <person name="Hall R.S."/>
            <person name="Hofmann A."/>
            <person name="Sternberg P.W."/>
            <person name="Jex A.R."/>
            <person name="Gasser R.B."/>
        </authorList>
    </citation>
    <scope>NUCLEOTIDE SEQUENCE [LARGE SCALE GENOMIC DNA]</scope>
    <source>
        <strain evidence="2">PN_DK_2014</strain>
    </source>
</reference>
<evidence type="ECO:0000313" key="3">
    <source>
        <dbReference type="Proteomes" id="UP000031036"/>
    </source>
</evidence>
<proteinExistence type="predicted"/>
<organism evidence="2 3">
    <name type="scientific">Toxocara canis</name>
    <name type="common">Canine roundworm</name>
    <dbReference type="NCBI Taxonomy" id="6265"/>
    <lineage>
        <taxon>Eukaryota</taxon>
        <taxon>Metazoa</taxon>
        <taxon>Ecdysozoa</taxon>
        <taxon>Nematoda</taxon>
        <taxon>Chromadorea</taxon>
        <taxon>Rhabditida</taxon>
        <taxon>Spirurina</taxon>
        <taxon>Ascaridomorpha</taxon>
        <taxon>Ascaridoidea</taxon>
        <taxon>Toxocaridae</taxon>
        <taxon>Toxocara</taxon>
    </lineage>
</organism>
<dbReference type="PANTHER" id="PTHR34401:SF6">
    <property type="entry name" value="DUF19 DOMAIN-CONTAINING PROTEIN"/>
    <property type="match status" value="1"/>
</dbReference>
<evidence type="ECO:0000256" key="1">
    <source>
        <dbReference type="SAM" id="SignalP"/>
    </source>
</evidence>
<dbReference type="OrthoDB" id="5831355at2759"/>
<accession>A0A0B2W4Z9</accession>
<keyword evidence="1" id="KW-0732">Signal</keyword>
<protein>
    <submittedName>
        <fullName evidence="2">Uncharacterized protein</fullName>
    </submittedName>
</protein>